<keyword evidence="10" id="KW-0548">Nucleotidyltransferase</keyword>
<dbReference type="Proteomes" id="UP001335100">
    <property type="component" value="Unassembled WGS sequence"/>
</dbReference>
<comment type="similarity">
    <text evidence="8">Belongs to the MobA family.</text>
</comment>
<dbReference type="Gene3D" id="3.90.550.10">
    <property type="entry name" value="Spore Coat Polysaccharide Biosynthesis Protein SpsA, Chain A"/>
    <property type="match status" value="1"/>
</dbReference>
<protein>
    <recommendedName>
        <fullName evidence="8">Molybdenum cofactor guanylyltransferase</fullName>
        <shortName evidence="8">MoCo guanylyltransferase</shortName>
        <ecNumber evidence="8">2.7.7.77</ecNumber>
    </recommendedName>
    <alternativeName>
        <fullName evidence="8">GTP:molybdopterin guanylyltransferase</fullName>
    </alternativeName>
    <alternativeName>
        <fullName evidence="8">Mo-MPT guanylyltransferase</fullName>
    </alternativeName>
    <alternativeName>
        <fullName evidence="8">Molybdopterin guanylyltransferase</fullName>
    </alternativeName>
    <alternativeName>
        <fullName evidence="8">Molybdopterin-guanine dinucleotide synthase</fullName>
        <shortName evidence="8">MGD synthase</shortName>
    </alternativeName>
</protein>
<evidence type="ECO:0000313" key="10">
    <source>
        <dbReference type="EMBL" id="MEE1933087.1"/>
    </source>
</evidence>
<keyword evidence="3 8" id="KW-0479">Metal-binding</keyword>
<gene>
    <name evidence="8 10" type="primary">mobA</name>
    <name evidence="10" type="ORF">V0R50_07630</name>
</gene>
<sequence>MNQPSLPPCSILILAGGRGQRMGGRDKGLLAWRGEPLIAHLQRTVRPLTDDLIISCNRNAEAYRPYADQLVHDQQTDFPGPMAGVLAGLRAARHDWLLVLACDAPQVDRALLESLLALADDPHTPVMVRQAGHWQPMFSLIPRALTPTLSAAWESGERSLSWVLRGGPLLALECAEDDPRLANFNTPEYLDDDASAQS</sequence>
<keyword evidence="6 8" id="KW-0342">GTP-binding</keyword>
<dbReference type="RefSeq" id="WP_330073977.1">
    <property type="nucleotide sequence ID" value="NZ_JAZDQJ010000006.1"/>
</dbReference>
<evidence type="ECO:0000256" key="4">
    <source>
        <dbReference type="ARBA" id="ARBA00022741"/>
    </source>
</evidence>
<comment type="subcellular location">
    <subcellularLocation>
        <location evidence="8">Cytoplasm</location>
    </subcellularLocation>
</comment>
<feature type="domain" description="MobA-like NTP transferase" evidence="9">
    <location>
        <begin position="12"/>
        <end position="160"/>
    </location>
</feature>
<comment type="catalytic activity">
    <reaction evidence="8">
        <text>Mo-molybdopterin + GTP + H(+) = Mo-molybdopterin guanine dinucleotide + diphosphate</text>
        <dbReference type="Rhea" id="RHEA:34243"/>
        <dbReference type="ChEBI" id="CHEBI:15378"/>
        <dbReference type="ChEBI" id="CHEBI:33019"/>
        <dbReference type="ChEBI" id="CHEBI:37565"/>
        <dbReference type="ChEBI" id="CHEBI:71302"/>
        <dbReference type="ChEBI" id="CHEBI:71310"/>
        <dbReference type="EC" id="2.7.7.77"/>
    </reaction>
</comment>
<dbReference type="NCBIfam" id="TIGR02665">
    <property type="entry name" value="molyb_mobA"/>
    <property type="match status" value="1"/>
</dbReference>
<dbReference type="HAMAP" id="MF_00316">
    <property type="entry name" value="MobA"/>
    <property type="match status" value="1"/>
</dbReference>
<keyword evidence="1 8" id="KW-0963">Cytoplasm</keyword>
<feature type="binding site" evidence="8">
    <location>
        <begin position="14"/>
        <end position="16"/>
    </location>
    <ligand>
        <name>GTP</name>
        <dbReference type="ChEBI" id="CHEBI:37565"/>
    </ligand>
</feature>
<reference evidence="10 11" key="1">
    <citation type="submission" date="2024-01" db="EMBL/GenBank/DDBJ databases">
        <title>Unpublished Manusciprt.</title>
        <authorList>
            <person name="Duman M."/>
            <person name="Valdes E.G."/>
            <person name="Ajmi N."/>
            <person name="Altun S."/>
            <person name="Saticioglu I.B."/>
        </authorList>
    </citation>
    <scope>NUCLEOTIDE SEQUENCE [LARGE SCALE GENOMIC DNA]</scope>
    <source>
        <strain evidence="10 11">148P</strain>
    </source>
</reference>
<feature type="binding site" evidence="8">
    <location>
        <position position="103"/>
    </location>
    <ligand>
        <name>GTP</name>
        <dbReference type="ChEBI" id="CHEBI:37565"/>
    </ligand>
</feature>
<evidence type="ECO:0000256" key="3">
    <source>
        <dbReference type="ARBA" id="ARBA00022723"/>
    </source>
</evidence>
<comment type="domain">
    <text evidence="8">The N-terminal domain determines nucleotide recognition and specific binding, while the C-terminal domain determines the specific binding to the target protein.</text>
</comment>
<comment type="subunit">
    <text evidence="8">Monomer.</text>
</comment>
<dbReference type="SUPFAM" id="SSF53448">
    <property type="entry name" value="Nucleotide-diphospho-sugar transferases"/>
    <property type="match status" value="1"/>
</dbReference>
<dbReference type="PANTHER" id="PTHR19136:SF81">
    <property type="entry name" value="MOLYBDENUM COFACTOR GUANYLYLTRANSFERASE"/>
    <property type="match status" value="1"/>
</dbReference>
<dbReference type="Pfam" id="PF12804">
    <property type="entry name" value="NTP_transf_3"/>
    <property type="match status" value="1"/>
</dbReference>
<dbReference type="InterPro" id="IPR025877">
    <property type="entry name" value="MobA-like_NTP_Trfase"/>
</dbReference>
<keyword evidence="11" id="KW-1185">Reference proteome</keyword>
<accession>A0ABU7HNH3</accession>
<keyword evidence="7 8" id="KW-0501">Molybdenum cofactor biosynthesis</keyword>
<dbReference type="EMBL" id="JAZDQJ010000006">
    <property type="protein sequence ID" value="MEE1933087.1"/>
    <property type="molecule type" value="Genomic_DNA"/>
</dbReference>
<keyword evidence="4 8" id="KW-0547">Nucleotide-binding</keyword>
<evidence type="ECO:0000256" key="6">
    <source>
        <dbReference type="ARBA" id="ARBA00023134"/>
    </source>
</evidence>
<comment type="caution">
    <text evidence="10">The sequence shown here is derived from an EMBL/GenBank/DDBJ whole genome shotgun (WGS) entry which is preliminary data.</text>
</comment>
<feature type="binding site" evidence="8">
    <location>
        <position position="27"/>
    </location>
    <ligand>
        <name>GTP</name>
        <dbReference type="ChEBI" id="CHEBI:37565"/>
    </ligand>
</feature>
<evidence type="ECO:0000313" key="11">
    <source>
        <dbReference type="Proteomes" id="UP001335100"/>
    </source>
</evidence>
<organism evidence="10 11">
    <name type="scientific">Pseudomonas ulcerans</name>
    <dbReference type="NCBI Taxonomy" id="3115852"/>
    <lineage>
        <taxon>Bacteria</taxon>
        <taxon>Pseudomonadati</taxon>
        <taxon>Pseudomonadota</taxon>
        <taxon>Gammaproteobacteria</taxon>
        <taxon>Pseudomonadales</taxon>
        <taxon>Pseudomonadaceae</taxon>
        <taxon>Pseudomonas</taxon>
    </lineage>
</organism>
<evidence type="ECO:0000256" key="7">
    <source>
        <dbReference type="ARBA" id="ARBA00023150"/>
    </source>
</evidence>
<evidence type="ECO:0000259" key="9">
    <source>
        <dbReference type="Pfam" id="PF12804"/>
    </source>
</evidence>
<dbReference type="CDD" id="cd02503">
    <property type="entry name" value="MobA"/>
    <property type="match status" value="1"/>
</dbReference>
<proteinExistence type="inferred from homology"/>
<comment type="function">
    <text evidence="8">Transfers a GMP moiety from GTP to Mo-molybdopterin (Mo-MPT) cofactor (Moco or molybdenum cofactor) to form Mo-molybdopterin guanine dinucleotide (Mo-MGD) cofactor.</text>
</comment>
<feature type="binding site" evidence="8">
    <location>
        <position position="103"/>
    </location>
    <ligand>
        <name>Mg(2+)</name>
        <dbReference type="ChEBI" id="CHEBI:18420"/>
    </ligand>
</feature>
<feature type="binding site" evidence="8">
    <location>
        <position position="73"/>
    </location>
    <ligand>
        <name>GTP</name>
        <dbReference type="ChEBI" id="CHEBI:37565"/>
    </ligand>
</feature>
<name>A0ABU7HNH3_9PSED</name>
<comment type="cofactor">
    <cofactor evidence="8">
        <name>Mg(2+)</name>
        <dbReference type="ChEBI" id="CHEBI:18420"/>
    </cofactor>
</comment>
<evidence type="ECO:0000256" key="8">
    <source>
        <dbReference type="HAMAP-Rule" id="MF_00316"/>
    </source>
</evidence>
<dbReference type="InterPro" id="IPR013482">
    <property type="entry name" value="Molybde_CF_guanTrfase"/>
</dbReference>
<dbReference type="InterPro" id="IPR029044">
    <property type="entry name" value="Nucleotide-diphossugar_trans"/>
</dbReference>
<dbReference type="EC" id="2.7.7.77" evidence="8"/>
<evidence type="ECO:0000256" key="5">
    <source>
        <dbReference type="ARBA" id="ARBA00022842"/>
    </source>
</evidence>
<dbReference type="PANTHER" id="PTHR19136">
    <property type="entry name" value="MOLYBDENUM COFACTOR GUANYLYLTRANSFERASE"/>
    <property type="match status" value="1"/>
</dbReference>
<comment type="caution">
    <text evidence="8">Lacks conserved residue(s) required for the propagation of feature annotation.</text>
</comment>
<dbReference type="GO" id="GO:0061603">
    <property type="term" value="F:molybdenum cofactor guanylyltransferase activity"/>
    <property type="evidence" value="ECO:0007669"/>
    <property type="project" value="UniProtKB-EC"/>
</dbReference>
<keyword evidence="5 8" id="KW-0460">Magnesium</keyword>
<evidence type="ECO:0000256" key="2">
    <source>
        <dbReference type="ARBA" id="ARBA00022679"/>
    </source>
</evidence>
<evidence type="ECO:0000256" key="1">
    <source>
        <dbReference type="ARBA" id="ARBA00022490"/>
    </source>
</evidence>
<keyword evidence="2 8" id="KW-0808">Transferase</keyword>